<dbReference type="CDD" id="cd09294">
    <property type="entry name" value="SmpB"/>
    <property type="match status" value="1"/>
</dbReference>
<accession>A0A1M6PMM2</accession>
<comment type="similarity">
    <text evidence="3">Belongs to the SmpB family.</text>
</comment>
<dbReference type="GO" id="GO:0005829">
    <property type="term" value="C:cytosol"/>
    <property type="evidence" value="ECO:0007669"/>
    <property type="project" value="TreeGrafter"/>
</dbReference>
<dbReference type="GO" id="GO:0003723">
    <property type="term" value="F:RNA binding"/>
    <property type="evidence" value="ECO:0007669"/>
    <property type="project" value="UniProtKB-UniRule"/>
</dbReference>
<sequence length="154" mass="18043">MADNIKIVATNRKARHEYHIEDTLEAGLVLKGTEVKSLREGRVNLQDAYCTVERGEMYLLNCHISPYRNTGPHDNHDPLRPRKLLMHKREIERWGQAAQRKGYTIIPLKIYFKNGRAKVEIGLARGKKLYDRRADIAEREARRRLERVLKSRRG</sequence>
<dbReference type="PANTHER" id="PTHR30308:SF2">
    <property type="entry name" value="SSRA-BINDING PROTEIN"/>
    <property type="match status" value="1"/>
</dbReference>
<proteinExistence type="inferred from homology"/>
<evidence type="ECO:0000256" key="1">
    <source>
        <dbReference type="ARBA" id="ARBA00022490"/>
    </source>
</evidence>
<evidence type="ECO:0000313" key="5">
    <source>
        <dbReference type="Proteomes" id="UP000185812"/>
    </source>
</evidence>
<dbReference type="STRING" id="633813.SAMN04488087_0244"/>
<comment type="function">
    <text evidence="3">Required for rescue of stalled ribosomes mediated by trans-translation. Binds to transfer-messenger RNA (tmRNA), required for stable association of tmRNA with ribosomes. tmRNA and SmpB together mimic tRNA shape, replacing the anticodon stem-loop with SmpB. tmRNA is encoded by the ssrA gene; the 2 termini fold to resemble tRNA(Ala) and it encodes a 'tag peptide', a short internal open reading frame. During trans-translation Ala-aminoacylated tmRNA acts like a tRNA, entering the A-site of stalled ribosomes, displacing the stalled mRNA. The ribosome then switches to translate the ORF on the tmRNA; the nascent peptide is terminated with the 'tag peptide' encoded by the tmRNA and targeted for degradation. The ribosome is freed to recommence translation, which seems to be the essential function of trans-translation.</text>
</comment>
<keyword evidence="5" id="KW-1185">Reference proteome</keyword>
<name>A0A1M6PMM2_9BACT</name>
<dbReference type="NCBIfam" id="TIGR00086">
    <property type="entry name" value="smpB"/>
    <property type="match status" value="1"/>
</dbReference>
<dbReference type="OrthoDB" id="9805462at2"/>
<dbReference type="AlphaFoldDB" id="A0A1M6PMM2"/>
<gene>
    <name evidence="3" type="primary">smpB</name>
    <name evidence="4" type="ORF">SAMN04488087_0244</name>
</gene>
<dbReference type="PROSITE" id="PS01317">
    <property type="entry name" value="SSRP"/>
    <property type="match status" value="1"/>
</dbReference>
<dbReference type="HAMAP" id="MF_00023">
    <property type="entry name" value="SmpB"/>
    <property type="match status" value="1"/>
</dbReference>
<protein>
    <recommendedName>
        <fullName evidence="3">SsrA-binding protein</fullName>
    </recommendedName>
    <alternativeName>
        <fullName evidence="3">Small protein B</fullName>
    </alternativeName>
</protein>
<dbReference type="InterPro" id="IPR023620">
    <property type="entry name" value="SmpB"/>
</dbReference>
<dbReference type="Gene3D" id="2.40.280.10">
    <property type="match status" value="1"/>
</dbReference>
<dbReference type="EMBL" id="FRAU01000001">
    <property type="protein sequence ID" value="SHK09148.1"/>
    <property type="molecule type" value="Genomic_DNA"/>
</dbReference>
<dbReference type="InterPro" id="IPR000037">
    <property type="entry name" value="SsrA-bd_prot"/>
</dbReference>
<dbReference type="SUPFAM" id="SSF74982">
    <property type="entry name" value="Small protein B (SmpB)"/>
    <property type="match status" value="1"/>
</dbReference>
<organism evidence="4 5">
    <name type="scientific">Rhodothermus profundi</name>
    <dbReference type="NCBI Taxonomy" id="633813"/>
    <lineage>
        <taxon>Bacteria</taxon>
        <taxon>Pseudomonadati</taxon>
        <taxon>Rhodothermota</taxon>
        <taxon>Rhodothermia</taxon>
        <taxon>Rhodothermales</taxon>
        <taxon>Rhodothermaceae</taxon>
        <taxon>Rhodothermus</taxon>
    </lineage>
</organism>
<reference evidence="5" key="1">
    <citation type="submission" date="2016-11" db="EMBL/GenBank/DDBJ databases">
        <authorList>
            <person name="Varghese N."/>
            <person name="Submissions S."/>
        </authorList>
    </citation>
    <scope>NUCLEOTIDE SEQUENCE [LARGE SCALE GENOMIC DNA]</scope>
    <source>
        <strain evidence="5">DSM 22212</strain>
    </source>
</reference>
<comment type="subcellular location">
    <subcellularLocation>
        <location evidence="3">Cytoplasm</location>
    </subcellularLocation>
    <text evidence="3">The tmRNA-SmpB complex associates with stalled 70S ribosomes.</text>
</comment>
<dbReference type="PANTHER" id="PTHR30308">
    <property type="entry name" value="TMRNA-BINDING COMPONENT OF TRANS-TRANSLATION TAGGING COMPLEX"/>
    <property type="match status" value="1"/>
</dbReference>
<dbReference type="GO" id="GO:0070930">
    <property type="term" value="P:trans-translation-dependent protein tagging"/>
    <property type="evidence" value="ECO:0007669"/>
    <property type="project" value="TreeGrafter"/>
</dbReference>
<dbReference type="RefSeq" id="WP_072714084.1">
    <property type="nucleotide sequence ID" value="NZ_FRAU01000001.1"/>
</dbReference>
<keyword evidence="2 3" id="KW-0694">RNA-binding</keyword>
<dbReference type="Proteomes" id="UP000185812">
    <property type="component" value="Unassembled WGS sequence"/>
</dbReference>
<evidence type="ECO:0000256" key="2">
    <source>
        <dbReference type="ARBA" id="ARBA00022884"/>
    </source>
</evidence>
<evidence type="ECO:0000313" key="4">
    <source>
        <dbReference type="EMBL" id="SHK09148.1"/>
    </source>
</evidence>
<dbReference type="NCBIfam" id="NF003843">
    <property type="entry name" value="PRK05422.1"/>
    <property type="match status" value="1"/>
</dbReference>
<dbReference type="GO" id="GO:0070929">
    <property type="term" value="P:trans-translation"/>
    <property type="evidence" value="ECO:0007669"/>
    <property type="project" value="UniProtKB-UniRule"/>
</dbReference>
<dbReference type="Pfam" id="PF01668">
    <property type="entry name" value="SmpB"/>
    <property type="match status" value="1"/>
</dbReference>
<evidence type="ECO:0000256" key="3">
    <source>
        <dbReference type="HAMAP-Rule" id="MF_00023"/>
    </source>
</evidence>
<dbReference type="InterPro" id="IPR020081">
    <property type="entry name" value="SsrA-bd_prot_CS"/>
</dbReference>
<keyword evidence="1 3" id="KW-0963">Cytoplasm</keyword>